<gene>
    <name evidence="1" type="ORF">APAC_0150</name>
</gene>
<evidence type="ECO:0000313" key="2">
    <source>
        <dbReference type="Proteomes" id="UP000322726"/>
    </source>
</evidence>
<dbReference type="KEGG" id="apai:APAC_0150"/>
<protein>
    <submittedName>
        <fullName evidence="1">Uncharacterized protein</fullName>
    </submittedName>
</protein>
<reference evidence="1" key="1">
    <citation type="submission" date="2019-09" db="EMBL/GenBank/DDBJ databases">
        <title>Complete genome sequencing of four Arcobacter species reveals a diverse suite of mobile elements.</title>
        <authorList>
            <person name="Miller W.G."/>
            <person name="Yee E."/>
            <person name="Bono J.L."/>
        </authorList>
    </citation>
    <scope>NUCLEOTIDE SEQUENCE [LARGE SCALE GENOMIC DNA]</scope>
    <source>
        <strain evidence="1">LMG 26638</strain>
    </source>
</reference>
<dbReference type="Proteomes" id="UP000322726">
    <property type="component" value="Chromosome"/>
</dbReference>
<keyword evidence="2" id="KW-1185">Reference proteome</keyword>
<proteinExistence type="predicted"/>
<dbReference type="EMBL" id="CP035928">
    <property type="protein sequence ID" value="QEP33320.1"/>
    <property type="molecule type" value="Genomic_DNA"/>
</dbReference>
<dbReference type="AlphaFoldDB" id="A0A5C2H2Z0"/>
<organism evidence="1 2">
    <name type="scientific">Malaciobacter pacificus</name>
    <dbReference type="NCBI Taxonomy" id="1080223"/>
    <lineage>
        <taxon>Bacteria</taxon>
        <taxon>Pseudomonadati</taxon>
        <taxon>Campylobacterota</taxon>
        <taxon>Epsilonproteobacteria</taxon>
        <taxon>Campylobacterales</taxon>
        <taxon>Arcobacteraceae</taxon>
        <taxon>Malaciobacter</taxon>
    </lineage>
</organism>
<accession>A0A5C2H2Z0</accession>
<evidence type="ECO:0000313" key="1">
    <source>
        <dbReference type="EMBL" id="QEP33320.1"/>
    </source>
</evidence>
<sequence length="87" mass="10311">MKTIILISTLATTFILNASNLDNKELKLKLEPQTSYDENMRYEQKVEEYKEIEEKRRKKDIDIDVNVDVNKEQKSIDKLKLDMGTKF</sequence>
<dbReference type="RefSeq" id="WP_130232295.1">
    <property type="nucleotide sequence ID" value="NZ_BMEF01000001.1"/>
</dbReference>
<reference evidence="1" key="2">
    <citation type="submission" date="2019-09" db="EMBL/GenBank/DDBJ databases">
        <title>Taxonomic note: a critical rebuttal of the proposed division of the genus Arcobacter into six genera, emended descriptions of Arcobacter anaerophilus and the genus Arcobacter, and an assessment of genus-level boundaries for Epsilonproteobacteria using in silico genomic comparator tools.</title>
        <authorList>
            <person name="On S.L.W."/>
            <person name="Miller W.G."/>
            <person name="Biggs P."/>
            <person name="Cornelius A."/>
            <person name="Vandamme P."/>
        </authorList>
    </citation>
    <scope>NUCLEOTIDE SEQUENCE [LARGE SCALE GENOMIC DNA]</scope>
    <source>
        <strain evidence="1">LMG 26638</strain>
    </source>
</reference>
<name>A0A5C2H2Z0_9BACT</name>